<name>A0A316XFF8_9FLAO</name>
<dbReference type="InterPro" id="IPR006108">
    <property type="entry name" value="3HC_DH_C"/>
</dbReference>
<dbReference type="Pfam" id="PF02737">
    <property type="entry name" value="3HCDH_N"/>
    <property type="match status" value="1"/>
</dbReference>
<protein>
    <recommendedName>
        <fullName evidence="9">L-gulonate 3-dehydrogenase</fullName>
        <ecNumber evidence="8">1.1.1.45</ecNumber>
    </recommendedName>
    <alternativeName>
        <fullName evidence="9">L-gulonate 3-dehydrogenase</fullName>
    </alternativeName>
</protein>
<sequence>MKKQPQKLNLKGKKITVIGGGLIGASWASLFLAQGMKVVISDPKPDIQDYFNGKLDGNIADLKKLGYTIDSDYKNNLSYIADTASAVQGSDYVQENGPENPAFKQDLWQLIEANSPEHCLFLSSSSGITISQQGTKMKNSSRLLIGHPFNPPHLIPLVEILAKDNDAGVAAAMDFYHSLGKVPVLLHKETPGFVANRLQAAIFRECVSLVADGVVNVKELDDIMTASLGIRWAVGGPFVSFHLGGGDGGFPFFLHHLGPGMELIWKDEMSKPVTYDEKTTQLLDSQVKEHYGNKSLVQLAEERDEHQIALMNTFSKMK</sequence>
<evidence type="ECO:0000259" key="11">
    <source>
        <dbReference type="Pfam" id="PF00725"/>
    </source>
</evidence>
<comment type="subcellular location">
    <subcellularLocation>
        <location evidence="1">Cytoplasm</location>
    </subcellularLocation>
</comment>
<feature type="domain" description="3-hydroxyacyl-CoA dehydrogenase C-terminal" evidence="11">
    <location>
        <begin position="192"/>
        <end position="246"/>
    </location>
</feature>
<dbReference type="InterPro" id="IPR008927">
    <property type="entry name" value="6-PGluconate_DH-like_C_sf"/>
</dbReference>
<dbReference type="EC" id="1.1.1.45" evidence="8"/>
<dbReference type="AlphaFoldDB" id="A0A316XFF8"/>
<evidence type="ECO:0000313" key="14">
    <source>
        <dbReference type="Proteomes" id="UP000236594"/>
    </source>
</evidence>
<dbReference type="Gene3D" id="1.10.1040.10">
    <property type="entry name" value="N-(1-d-carboxylethyl)-l-norvaline Dehydrogenase, domain 2"/>
    <property type="match status" value="1"/>
</dbReference>
<dbReference type="Proteomes" id="UP000236594">
    <property type="component" value="Unassembled WGS sequence"/>
</dbReference>
<dbReference type="RefSeq" id="WP_109711465.1">
    <property type="nucleotide sequence ID" value="NZ_PPED02000001.1"/>
</dbReference>
<dbReference type="GO" id="GO:0050104">
    <property type="term" value="F:L-gulonate 3-dehydrogenase activity"/>
    <property type="evidence" value="ECO:0007669"/>
    <property type="project" value="UniProtKB-EC"/>
</dbReference>
<dbReference type="InterPro" id="IPR036291">
    <property type="entry name" value="NAD(P)-bd_dom_sf"/>
</dbReference>
<evidence type="ECO:0000256" key="1">
    <source>
        <dbReference type="ARBA" id="ARBA00004496"/>
    </source>
</evidence>
<evidence type="ECO:0000256" key="9">
    <source>
        <dbReference type="ARBA" id="ARBA00042709"/>
    </source>
</evidence>
<dbReference type="InterPro" id="IPR013328">
    <property type="entry name" value="6PGD_dom2"/>
</dbReference>
<evidence type="ECO:0000256" key="6">
    <source>
        <dbReference type="ARBA" id="ARBA00023002"/>
    </source>
</evidence>
<evidence type="ECO:0000256" key="5">
    <source>
        <dbReference type="ARBA" id="ARBA00022553"/>
    </source>
</evidence>
<gene>
    <name evidence="13" type="ORF">C1631_004555</name>
</gene>
<keyword evidence="5" id="KW-0597">Phosphoprotein</keyword>
<organism evidence="13 14">
    <name type="scientific">Chryseobacterium phosphatilyticum</name>
    <dbReference type="NCBI Taxonomy" id="475075"/>
    <lineage>
        <taxon>Bacteria</taxon>
        <taxon>Pseudomonadati</taxon>
        <taxon>Bacteroidota</taxon>
        <taxon>Flavobacteriia</taxon>
        <taxon>Flavobacteriales</taxon>
        <taxon>Weeksellaceae</taxon>
        <taxon>Chryseobacterium group</taxon>
        <taxon>Chryseobacterium</taxon>
    </lineage>
</organism>
<dbReference type="InterPro" id="IPR006176">
    <property type="entry name" value="3-OHacyl-CoA_DH_NAD-bd"/>
</dbReference>
<keyword evidence="7" id="KW-0520">NAD</keyword>
<dbReference type="PANTHER" id="PTHR48075:SF1">
    <property type="entry name" value="LAMBDA-CRYSTALLIN HOMOLOG"/>
    <property type="match status" value="1"/>
</dbReference>
<keyword evidence="6" id="KW-0560">Oxidoreductase</keyword>
<accession>A0A316XFF8</accession>
<evidence type="ECO:0000259" key="12">
    <source>
        <dbReference type="Pfam" id="PF02737"/>
    </source>
</evidence>
<evidence type="ECO:0000256" key="4">
    <source>
        <dbReference type="ARBA" id="ARBA00022490"/>
    </source>
</evidence>
<comment type="caution">
    <text evidence="13">The sequence shown here is derived from an EMBL/GenBank/DDBJ whole genome shotgun (WGS) entry which is preliminary data.</text>
</comment>
<dbReference type="PIRSF" id="PIRSF000105">
    <property type="entry name" value="HCDH"/>
    <property type="match status" value="1"/>
</dbReference>
<evidence type="ECO:0000256" key="10">
    <source>
        <dbReference type="PIRSR" id="PIRSR000105-1"/>
    </source>
</evidence>
<dbReference type="OrthoDB" id="9771883at2"/>
<dbReference type="SUPFAM" id="SSF51735">
    <property type="entry name" value="NAD(P)-binding Rossmann-fold domains"/>
    <property type="match status" value="1"/>
</dbReference>
<dbReference type="EMBL" id="PPED02000001">
    <property type="protein sequence ID" value="PWN72437.1"/>
    <property type="molecule type" value="Genomic_DNA"/>
</dbReference>
<evidence type="ECO:0000256" key="8">
    <source>
        <dbReference type="ARBA" id="ARBA00038962"/>
    </source>
</evidence>
<reference evidence="13 14" key="1">
    <citation type="submission" date="2018-04" db="EMBL/GenBank/DDBJ databases">
        <title>Draft Genome Sequence of Phosphate-Solubilizing Chryseobacterium sp. ISE14 that is a Biocontrol and Plant Growth-Promoting Rhizobacterium Isolated from Cucumber.</title>
        <authorList>
            <person name="Jeong J.-J."/>
            <person name="Sang M.K."/>
            <person name="Choi I.-G."/>
            <person name="Kim K.D."/>
        </authorList>
    </citation>
    <scope>NUCLEOTIDE SEQUENCE [LARGE SCALE GENOMIC DNA]</scope>
    <source>
        <strain evidence="13 14">ISE14</strain>
    </source>
</reference>
<comment type="subunit">
    <text evidence="3">Homodimer.</text>
</comment>
<dbReference type="Pfam" id="PF00725">
    <property type="entry name" value="3HCDH"/>
    <property type="match status" value="1"/>
</dbReference>
<dbReference type="GO" id="GO:0005737">
    <property type="term" value="C:cytoplasm"/>
    <property type="evidence" value="ECO:0007669"/>
    <property type="project" value="UniProtKB-SubCell"/>
</dbReference>
<dbReference type="GO" id="GO:0006631">
    <property type="term" value="P:fatty acid metabolic process"/>
    <property type="evidence" value="ECO:0007669"/>
    <property type="project" value="InterPro"/>
</dbReference>
<dbReference type="PROSITE" id="PS00067">
    <property type="entry name" value="3HCDH"/>
    <property type="match status" value="1"/>
</dbReference>
<dbReference type="InterPro" id="IPR006180">
    <property type="entry name" value="3-OHacyl-CoA_DH_CS"/>
</dbReference>
<evidence type="ECO:0000256" key="7">
    <source>
        <dbReference type="ARBA" id="ARBA00023027"/>
    </source>
</evidence>
<evidence type="ECO:0000256" key="3">
    <source>
        <dbReference type="ARBA" id="ARBA00011738"/>
    </source>
</evidence>
<dbReference type="Gene3D" id="3.40.50.720">
    <property type="entry name" value="NAD(P)-binding Rossmann-like Domain"/>
    <property type="match status" value="1"/>
</dbReference>
<keyword evidence="14" id="KW-1185">Reference proteome</keyword>
<dbReference type="GO" id="GO:0070403">
    <property type="term" value="F:NAD+ binding"/>
    <property type="evidence" value="ECO:0007669"/>
    <property type="project" value="InterPro"/>
</dbReference>
<proteinExistence type="inferred from homology"/>
<comment type="similarity">
    <text evidence="2">Belongs to the 3-hydroxyacyl-CoA dehydrogenase family.</text>
</comment>
<dbReference type="SUPFAM" id="SSF48179">
    <property type="entry name" value="6-phosphogluconate dehydrogenase C-terminal domain-like"/>
    <property type="match status" value="1"/>
</dbReference>
<dbReference type="InterPro" id="IPR022694">
    <property type="entry name" value="3-OHacyl-CoA_DH"/>
</dbReference>
<feature type="domain" description="3-hydroxyacyl-CoA dehydrogenase NAD binding" evidence="12">
    <location>
        <begin position="14"/>
        <end position="188"/>
    </location>
</feature>
<evidence type="ECO:0000256" key="2">
    <source>
        <dbReference type="ARBA" id="ARBA00009463"/>
    </source>
</evidence>
<feature type="site" description="Important for catalytic activity" evidence="10">
    <location>
        <position position="147"/>
    </location>
</feature>
<dbReference type="PANTHER" id="PTHR48075">
    <property type="entry name" value="3-HYDROXYACYL-COA DEHYDROGENASE FAMILY PROTEIN"/>
    <property type="match status" value="1"/>
</dbReference>
<evidence type="ECO:0000313" key="13">
    <source>
        <dbReference type="EMBL" id="PWN72437.1"/>
    </source>
</evidence>
<keyword evidence="4" id="KW-0963">Cytoplasm</keyword>